<comment type="caution">
    <text evidence="4">The sequence shown here is derived from an EMBL/GenBank/DDBJ whole genome shotgun (WGS) entry which is preliminary data.</text>
</comment>
<dbReference type="Proteomes" id="UP001500466">
    <property type="component" value="Unassembled WGS sequence"/>
</dbReference>
<dbReference type="Gene3D" id="3.40.50.150">
    <property type="entry name" value="Vaccinia Virus protein VP39"/>
    <property type="match status" value="1"/>
</dbReference>
<dbReference type="RefSeq" id="WP_345679234.1">
    <property type="nucleotide sequence ID" value="NZ_BAABHS010000029.1"/>
</dbReference>
<evidence type="ECO:0000256" key="2">
    <source>
        <dbReference type="ARBA" id="ARBA00022679"/>
    </source>
</evidence>
<gene>
    <name evidence="4" type="ORF">GCM10023205_63820</name>
</gene>
<dbReference type="EMBL" id="BAABHS010000029">
    <property type="protein sequence ID" value="GAA4984834.1"/>
    <property type="molecule type" value="Genomic_DNA"/>
</dbReference>
<dbReference type="Pfam" id="PF04072">
    <property type="entry name" value="LCM"/>
    <property type="match status" value="1"/>
</dbReference>
<evidence type="ECO:0008006" key="6">
    <source>
        <dbReference type="Google" id="ProtNLM"/>
    </source>
</evidence>
<sequence length="312" mass="32963">MDERERAASRTAVLVCQGRAAADGIVAPGRFADPVAGRLLRDGERTPVDQVRAGTPPEGWRARTGYESVRACAEVVVPRTVAIDDAVRARAGGQLVILGAGLDTRAWRLPELARTDVWEVDHPASQQDKQARLAEVAAPDGARGEDGVSGEDGGSAEDLPALARSVRFTPVDFAVDDLGAALEAAGHDSSAPTVWLWEGVVPYLTRGQVRATITAIAARTAPGSALVVNYQAPSVRARAGRLLARVLGSSATSAEPWRSLWRPPQMAELFAAHGFRAVSDDDLLTLAHRLGGPPRGRSSLRSGRVAVAEPRS</sequence>
<proteinExistence type="predicted"/>
<evidence type="ECO:0000256" key="3">
    <source>
        <dbReference type="SAM" id="MobiDB-lite"/>
    </source>
</evidence>
<feature type="region of interest" description="Disordered" evidence="3">
    <location>
        <begin position="121"/>
        <end position="156"/>
    </location>
</feature>
<protein>
    <recommendedName>
        <fullName evidence="6">S-adenosyl-L-methionine-dependent methyltransferase</fullName>
    </recommendedName>
</protein>
<reference evidence="5" key="1">
    <citation type="journal article" date="2019" name="Int. J. Syst. Evol. Microbiol.">
        <title>The Global Catalogue of Microorganisms (GCM) 10K type strain sequencing project: providing services to taxonomists for standard genome sequencing and annotation.</title>
        <authorList>
            <consortium name="The Broad Institute Genomics Platform"/>
            <consortium name="The Broad Institute Genome Sequencing Center for Infectious Disease"/>
            <person name="Wu L."/>
            <person name="Ma J."/>
        </authorList>
    </citation>
    <scope>NUCLEOTIDE SEQUENCE [LARGE SCALE GENOMIC DNA]</scope>
    <source>
        <strain evidence="5">JCM 17986</strain>
    </source>
</reference>
<evidence type="ECO:0000256" key="1">
    <source>
        <dbReference type="ARBA" id="ARBA00022603"/>
    </source>
</evidence>
<dbReference type="InterPro" id="IPR007213">
    <property type="entry name" value="Ppm1/Ppm2/Tcmp"/>
</dbReference>
<evidence type="ECO:0000313" key="4">
    <source>
        <dbReference type="EMBL" id="GAA4984834.1"/>
    </source>
</evidence>
<dbReference type="SUPFAM" id="SSF53335">
    <property type="entry name" value="S-adenosyl-L-methionine-dependent methyltransferases"/>
    <property type="match status" value="1"/>
</dbReference>
<dbReference type="InterPro" id="IPR029063">
    <property type="entry name" value="SAM-dependent_MTases_sf"/>
</dbReference>
<keyword evidence="1" id="KW-0489">Methyltransferase</keyword>
<feature type="region of interest" description="Disordered" evidence="3">
    <location>
        <begin position="290"/>
        <end position="312"/>
    </location>
</feature>
<feature type="compositionally biased region" description="Low complexity" evidence="3">
    <location>
        <begin position="290"/>
        <end position="304"/>
    </location>
</feature>
<name>A0ABP9I2M0_9ACTN</name>
<accession>A0ABP9I2M0</accession>
<dbReference type="PANTHER" id="PTHR43619:SF2">
    <property type="entry name" value="S-ADENOSYL-L-METHIONINE-DEPENDENT METHYLTRANSFERASES SUPERFAMILY PROTEIN"/>
    <property type="match status" value="1"/>
</dbReference>
<organism evidence="4 5">
    <name type="scientific">Yinghuangia aomiensis</name>
    <dbReference type="NCBI Taxonomy" id="676205"/>
    <lineage>
        <taxon>Bacteria</taxon>
        <taxon>Bacillati</taxon>
        <taxon>Actinomycetota</taxon>
        <taxon>Actinomycetes</taxon>
        <taxon>Kitasatosporales</taxon>
        <taxon>Streptomycetaceae</taxon>
        <taxon>Yinghuangia</taxon>
    </lineage>
</organism>
<evidence type="ECO:0000313" key="5">
    <source>
        <dbReference type="Proteomes" id="UP001500466"/>
    </source>
</evidence>
<dbReference type="PANTHER" id="PTHR43619">
    <property type="entry name" value="S-ADENOSYL-L-METHIONINE-DEPENDENT METHYLTRANSFERASE YKTD-RELATED"/>
    <property type="match status" value="1"/>
</dbReference>
<keyword evidence="2" id="KW-0808">Transferase</keyword>
<keyword evidence="5" id="KW-1185">Reference proteome</keyword>